<evidence type="ECO:0000313" key="2">
    <source>
        <dbReference type="Proteomes" id="UP000326939"/>
    </source>
</evidence>
<comment type="caution">
    <text evidence="1">The sequence shown here is derived from an EMBL/GenBank/DDBJ whole genome shotgun (WGS) entry which is preliminary data.</text>
</comment>
<accession>A0A5N5NMB7</accession>
<dbReference type="AlphaFoldDB" id="A0A5N5NMB7"/>
<dbReference type="EMBL" id="VDCV01000002">
    <property type="protein sequence ID" value="KAB5568339.1"/>
    <property type="molecule type" value="Genomic_DNA"/>
</dbReference>
<gene>
    <name evidence="1" type="ORF">DKX38_002132</name>
</gene>
<reference evidence="2" key="1">
    <citation type="journal article" date="2019" name="Gigascience">
        <title>De novo genome assembly of the endangered Acer yangbiense, a plant species with extremely small populations endemic to Yunnan Province, China.</title>
        <authorList>
            <person name="Yang J."/>
            <person name="Wariss H.M."/>
            <person name="Tao L."/>
            <person name="Zhang R."/>
            <person name="Yun Q."/>
            <person name="Hollingsworth P."/>
            <person name="Dao Z."/>
            <person name="Luo G."/>
            <person name="Guo H."/>
            <person name="Ma Y."/>
            <person name="Sun W."/>
        </authorList>
    </citation>
    <scope>NUCLEOTIDE SEQUENCE [LARGE SCALE GENOMIC DNA]</scope>
    <source>
        <strain evidence="2">cv. br00</strain>
    </source>
</reference>
<protein>
    <submittedName>
        <fullName evidence="1">Uncharacterized protein</fullName>
    </submittedName>
</protein>
<dbReference type="Proteomes" id="UP000326939">
    <property type="component" value="Chromosome 2"/>
</dbReference>
<keyword evidence="2" id="KW-1185">Reference proteome</keyword>
<sequence>MNPEMSKDAKSLSKPRAFISMLERYDMMECENKSKFRFSPLYFGHHVLHVLQLQGGATYDLYEKNPKKIGFPSSAIFLHVKPPQVIVISRPVTD</sequence>
<organism evidence="1 2">
    <name type="scientific">Salix brachista</name>
    <dbReference type="NCBI Taxonomy" id="2182728"/>
    <lineage>
        <taxon>Eukaryota</taxon>
        <taxon>Viridiplantae</taxon>
        <taxon>Streptophyta</taxon>
        <taxon>Embryophyta</taxon>
        <taxon>Tracheophyta</taxon>
        <taxon>Spermatophyta</taxon>
        <taxon>Magnoliopsida</taxon>
        <taxon>eudicotyledons</taxon>
        <taxon>Gunneridae</taxon>
        <taxon>Pentapetalae</taxon>
        <taxon>rosids</taxon>
        <taxon>fabids</taxon>
        <taxon>Malpighiales</taxon>
        <taxon>Salicaceae</taxon>
        <taxon>Saliceae</taxon>
        <taxon>Salix</taxon>
    </lineage>
</organism>
<evidence type="ECO:0000313" key="1">
    <source>
        <dbReference type="EMBL" id="KAB5568339.1"/>
    </source>
</evidence>
<proteinExistence type="predicted"/>
<name>A0A5N5NMB7_9ROSI</name>